<evidence type="ECO:0000256" key="4">
    <source>
        <dbReference type="ARBA" id="ARBA00022692"/>
    </source>
</evidence>
<reference evidence="10 11" key="1">
    <citation type="submission" date="2024-06" db="EMBL/GenBank/DDBJ databases">
        <title>Genomic Encyclopedia of Type Strains, Phase V (KMG-V): Genome sequencing to study the core and pangenomes of soil and plant-associated prokaryotes.</title>
        <authorList>
            <person name="Whitman W."/>
        </authorList>
    </citation>
    <scope>NUCLEOTIDE SEQUENCE [LARGE SCALE GENOMIC DNA]</scope>
    <source>
        <strain evidence="10 11">NE40</strain>
    </source>
</reference>
<dbReference type="Pfam" id="PF01769">
    <property type="entry name" value="MgtE"/>
    <property type="match status" value="1"/>
</dbReference>
<name>A0ABV2SKM9_9GAMM</name>
<feature type="domain" description="SLC41A/MgtE integral membrane" evidence="9">
    <location>
        <begin position="73"/>
        <end position="205"/>
    </location>
</feature>
<feature type="transmembrane region" description="Helical" evidence="8">
    <location>
        <begin position="189"/>
        <end position="210"/>
    </location>
</feature>
<keyword evidence="3" id="KW-0813">Transport</keyword>
<evidence type="ECO:0000259" key="9">
    <source>
        <dbReference type="Pfam" id="PF01769"/>
    </source>
</evidence>
<evidence type="ECO:0000256" key="8">
    <source>
        <dbReference type="SAM" id="Phobius"/>
    </source>
</evidence>
<dbReference type="PANTHER" id="PTHR41394:SF5">
    <property type="entry name" value="SLC41A_MGTE INTEGRAL MEMBRANE DOMAIN-CONTAINING PROTEIN"/>
    <property type="match status" value="1"/>
</dbReference>
<evidence type="ECO:0000313" key="10">
    <source>
        <dbReference type="EMBL" id="MET4758318.1"/>
    </source>
</evidence>
<evidence type="ECO:0000256" key="7">
    <source>
        <dbReference type="ARBA" id="ARBA00023136"/>
    </source>
</evidence>
<dbReference type="PANTHER" id="PTHR41394">
    <property type="entry name" value="MAGNESIUM TRANSPORTER MGTE"/>
    <property type="match status" value="1"/>
</dbReference>
<keyword evidence="7 8" id="KW-0472">Membrane</keyword>
<dbReference type="InterPro" id="IPR006667">
    <property type="entry name" value="SLC41_membr_dom"/>
</dbReference>
<evidence type="ECO:0000256" key="2">
    <source>
        <dbReference type="ARBA" id="ARBA00009749"/>
    </source>
</evidence>
<dbReference type="EMBL" id="JBEWTB010000002">
    <property type="protein sequence ID" value="MET4758318.1"/>
    <property type="molecule type" value="Genomic_DNA"/>
</dbReference>
<evidence type="ECO:0000256" key="5">
    <source>
        <dbReference type="ARBA" id="ARBA00022842"/>
    </source>
</evidence>
<feature type="transmembrane region" description="Helical" evidence="8">
    <location>
        <begin position="146"/>
        <end position="169"/>
    </location>
</feature>
<keyword evidence="5" id="KW-0460">Magnesium</keyword>
<proteinExistence type="inferred from homology"/>
<dbReference type="Proteomes" id="UP001549366">
    <property type="component" value="Unassembled WGS sequence"/>
</dbReference>
<feature type="transmembrane region" description="Helical" evidence="8">
    <location>
        <begin position="113"/>
        <end position="134"/>
    </location>
</feature>
<comment type="similarity">
    <text evidence="2">Belongs to the SLC41A transporter family.</text>
</comment>
<comment type="subcellular location">
    <subcellularLocation>
        <location evidence="1">Membrane</location>
        <topology evidence="1">Multi-pass membrane protein</topology>
    </subcellularLocation>
</comment>
<feature type="transmembrane region" description="Helical" evidence="8">
    <location>
        <begin position="39"/>
        <end position="57"/>
    </location>
</feature>
<dbReference type="SUPFAM" id="SSF161093">
    <property type="entry name" value="MgtE membrane domain-like"/>
    <property type="match status" value="1"/>
</dbReference>
<comment type="caution">
    <text evidence="10">The sequence shown here is derived from an EMBL/GenBank/DDBJ whole genome shotgun (WGS) entry which is preliminary data.</text>
</comment>
<gene>
    <name evidence="10" type="ORF">V5J35_003510</name>
</gene>
<organism evidence="10 11">
    <name type="scientific">Endozoicomonas lisbonensis</name>
    <dbReference type="NCBI Taxonomy" id="3120522"/>
    <lineage>
        <taxon>Bacteria</taxon>
        <taxon>Pseudomonadati</taxon>
        <taxon>Pseudomonadota</taxon>
        <taxon>Gammaproteobacteria</taxon>
        <taxon>Oceanospirillales</taxon>
        <taxon>Endozoicomonadaceae</taxon>
        <taxon>Endozoicomonas</taxon>
    </lineage>
</organism>
<protein>
    <submittedName>
        <fullName evidence="10">Mg/Co/Ni transporter MgtE</fullName>
    </submittedName>
</protein>
<keyword evidence="11" id="KW-1185">Reference proteome</keyword>
<dbReference type="Gene3D" id="1.10.357.20">
    <property type="entry name" value="SLC41 divalent cation transporters, integral membrane domain"/>
    <property type="match status" value="1"/>
</dbReference>
<sequence>MFNAQARTAAIGNVFNTRAENTNSDYLNQSVMDHFQARIGWMVMLALFGFISGYIITSFEDTLSSLLILAVYIPMIADSGGNSGSQAASVIIQALAKNDLHTGLYLRVLWKELRIAIMTAGVISIIAFCKVALLSGDAALPMDTSLFEVAFVISFALAVQIVVSTLIGATIPLGATRAGINPAVMTSPMLTSIVDIFGMLIYFGLATSMLNI</sequence>
<evidence type="ECO:0000256" key="3">
    <source>
        <dbReference type="ARBA" id="ARBA00022448"/>
    </source>
</evidence>
<dbReference type="RefSeq" id="WP_354008411.1">
    <property type="nucleotide sequence ID" value="NZ_JBEWTA010000001.1"/>
</dbReference>
<dbReference type="InterPro" id="IPR036739">
    <property type="entry name" value="SLC41_membr_dom_sf"/>
</dbReference>
<evidence type="ECO:0000256" key="6">
    <source>
        <dbReference type="ARBA" id="ARBA00022989"/>
    </source>
</evidence>
<keyword evidence="4 8" id="KW-0812">Transmembrane</keyword>
<keyword evidence="6 8" id="KW-1133">Transmembrane helix</keyword>
<evidence type="ECO:0000256" key="1">
    <source>
        <dbReference type="ARBA" id="ARBA00004141"/>
    </source>
</evidence>
<accession>A0ABV2SKM9</accession>
<evidence type="ECO:0000313" key="11">
    <source>
        <dbReference type="Proteomes" id="UP001549366"/>
    </source>
</evidence>